<dbReference type="Pfam" id="PF03160">
    <property type="entry name" value="Calx-beta"/>
    <property type="match status" value="1"/>
</dbReference>
<feature type="transmembrane region" description="Helical" evidence="20">
    <location>
        <begin position="161"/>
        <end position="184"/>
    </location>
</feature>
<keyword evidence="3" id="KW-0813">Transport</keyword>
<dbReference type="SUPFAM" id="SSF141072">
    <property type="entry name" value="CalX-like"/>
    <property type="match status" value="2"/>
</dbReference>
<protein>
    <submittedName>
        <fullName evidence="23">Sodium/calcium exchanger 3-like</fullName>
    </submittedName>
</protein>
<comment type="subcellular location">
    <subcellularLocation>
        <location evidence="1">Cell membrane</location>
        <topology evidence="1">Multi-pass membrane protein</topology>
    </subcellularLocation>
</comment>
<keyword evidence="11" id="KW-0106">Calcium</keyword>
<keyword evidence="6" id="KW-0109">Calcium transport</keyword>
<keyword evidence="10" id="KW-0677">Repeat</keyword>
<keyword evidence="7 20" id="KW-0812">Transmembrane</keyword>
<evidence type="ECO:0000256" key="5">
    <source>
        <dbReference type="ARBA" id="ARBA00022475"/>
    </source>
</evidence>
<evidence type="ECO:0000256" key="2">
    <source>
        <dbReference type="ARBA" id="ARBA00007489"/>
    </source>
</evidence>
<dbReference type="InterPro" id="IPR004837">
    <property type="entry name" value="NaCa_Exmemb"/>
</dbReference>
<keyword evidence="15" id="KW-0406">Ion transport</keyword>
<feature type="transmembrane region" description="Helical" evidence="20">
    <location>
        <begin position="717"/>
        <end position="735"/>
    </location>
</feature>
<evidence type="ECO:0000256" key="15">
    <source>
        <dbReference type="ARBA" id="ARBA00023065"/>
    </source>
</evidence>
<evidence type="ECO:0000256" key="8">
    <source>
        <dbReference type="ARBA" id="ARBA00022723"/>
    </source>
</evidence>
<dbReference type="RefSeq" id="XP_006824699.1">
    <property type="nucleotide sequence ID" value="XM_006824636.1"/>
</dbReference>
<dbReference type="InterPro" id="IPR044880">
    <property type="entry name" value="NCX_ion-bd_dom_sf"/>
</dbReference>
<dbReference type="Gene3D" id="1.20.1420.30">
    <property type="entry name" value="NCX, central ion-binding region"/>
    <property type="match status" value="2"/>
</dbReference>
<keyword evidence="8" id="KW-0479">Metal-binding</keyword>
<feature type="domain" description="Calx-beta" evidence="21">
    <location>
        <begin position="444"/>
        <end position="543"/>
    </location>
</feature>
<feature type="transmembrane region" description="Helical" evidence="20">
    <location>
        <begin position="36"/>
        <end position="57"/>
    </location>
</feature>
<feature type="transmembrane region" description="Helical" evidence="20">
    <location>
        <begin position="640"/>
        <end position="669"/>
    </location>
</feature>
<evidence type="ECO:0000256" key="6">
    <source>
        <dbReference type="ARBA" id="ARBA00022568"/>
    </source>
</evidence>
<keyword evidence="4" id="KW-0050">Antiport</keyword>
<evidence type="ECO:0000256" key="13">
    <source>
        <dbReference type="ARBA" id="ARBA00022989"/>
    </source>
</evidence>
<evidence type="ECO:0000256" key="17">
    <source>
        <dbReference type="ARBA" id="ARBA00023180"/>
    </source>
</evidence>
<dbReference type="InterPro" id="IPR038081">
    <property type="entry name" value="CalX-like_sf"/>
</dbReference>
<keyword evidence="5" id="KW-1003">Cell membrane</keyword>
<feature type="transmembrane region" description="Helical" evidence="20">
    <location>
        <begin position="190"/>
        <end position="210"/>
    </location>
</feature>
<sequence>MSNSTTDPGAYYCYDKGLILPIVNESTWSIGARTTIYLIGLLWSFMGVSIIADIFMCSIEVITSKTKTVNIANPKAPGGTEEIKVRVWNSTVANLTLMALGSSAPEILLSVIEVVGNGFQAGELGPSTIVGSAAFNLLVITAVCISCLPTGEVRYIKLVKVFALTSFFCIFAYIWLFLVLVVSSPDVVELWEAIFTFLCFPILVILAFVADKDYCGKKEVEDAELARLGIDGDNVRFAPGHPGDRYLTAENVTKEGVADVMKEIGKHPDITPEQAATIAAIEAEKNSPHTKAWYRVNATRNMTGGQKLIPAVDPKLLSAYDQAKMGSAISVGSTLISPEIPIVEFAASSCAVYENEKRVRVYVNRRGNIQPQVIFKFETLDGTAEAGSDYIAQRDTMVFGSNETQKFIDIDIIDDNEWEPDEVFFVKLSVDSKSGAKLGKKNTMQITIINDDEPGTFEFTMPSYLVKESIGVLQVPVSRNNGTDGKVVLKWKTTDMTAISGKDYEGGEGELVFEHGEKQKSIDIPIVDDQEYEKDESFKLELLEVSDGAKLGKTRTSVITIVNDDEYNSLLDRVVSITNVNLDRLRIGNASWADQFKEAMNVNGGDIESATWVDYVMHFLTFGWKVIFALVPPPSFLNSGGWICFTVAISFIGLLTAIIGDLAAIFGCLIDLRESVVAITFVALGTSLPDLFASKTAAVNEKYADASIGNVTGSNSVNVFLGLGLSWLIASIYWTSKGLVFEMEAGALSFSVMIYTICAIMCLSLLVLRRFIPFFGKAELGGPTAGRYSSSIFLILLWIIYILLCSLQAYGYIHF</sequence>
<evidence type="ECO:0000256" key="14">
    <source>
        <dbReference type="ARBA" id="ARBA00023053"/>
    </source>
</evidence>
<evidence type="ECO:0000256" key="1">
    <source>
        <dbReference type="ARBA" id="ARBA00004651"/>
    </source>
</evidence>
<proteinExistence type="inferred from homology"/>
<feature type="transmembrane region" description="Helical" evidence="20">
    <location>
        <begin position="92"/>
        <end position="112"/>
    </location>
</feature>
<feature type="transmembrane region" description="Helical" evidence="20">
    <location>
        <begin position="747"/>
        <end position="772"/>
    </location>
</feature>
<keyword evidence="12" id="KW-0112">Calmodulin-binding</keyword>
<keyword evidence="16 20" id="KW-0472">Membrane</keyword>
<keyword evidence="13 20" id="KW-1133">Transmembrane helix</keyword>
<feature type="transmembrane region" description="Helical" evidence="20">
    <location>
        <begin position="124"/>
        <end position="149"/>
    </location>
</feature>
<name>A0ABM0MXF8_SACKO</name>
<dbReference type="Pfam" id="PF01699">
    <property type="entry name" value="Na_Ca_ex"/>
    <property type="match status" value="2"/>
</dbReference>
<dbReference type="Pfam" id="PF16494">
    <property type="entry name" value="Na_Ca_ex_C"/>
    <property type="match status" value="1"/>
</dbReference>
<dbReference type="GeneID" id="100371845"/>
<accession>A0ABM0MXF8</accession>
<feature type="transmembrane region" description="Helical" evidence="20">
    <location>
        <begin position="615"/>
        <end position="634"/>
    </location>
</feature>
<organism evidence="22 23">
    <name type="scientific">Saccoglossus kowalevskii</name>
    <name type="common">Acorn worm</name>
    <dbReference type="NCBI Taxonomy" id="10224"/>
    <lineage>
        <taxon>Eukaryota</taxon>
        <taxon>Metazoa</taxon>
        <taxon>Hemichordata</taxon>
        <taxon>Enteropneusta</taxon>
        <taxon>Harrimaniidae</taxon>
        <taxon>Saccoglossus</taxon>
    </lineage>
</organism>
<evidence type="ECO:0000313" key="22">
    <source>
        <dbReference type="Proteomes" id="UP000694865"/>
    </source>
</evidence>
<dbReference type="Proteomes" id="UP000694865">
    <property type="component" value="Unplaced"/>
</dbReference>
<dbReference type="InterPro" id="IPR003644">
    <property type="entry name" value="Calx_beta"/>
</dbReference>
<evidence type="ECO:0000256" key="3">
    <source>
        <dbReference type="ARBA" id="ARBA00022448"/>
    </source>
</evidence>
<evidence type="ECO:0000256" key="7">
    <source>
        <dbReference type="ARBA" id="ARBA00022692"/>
    </source>
</evidence>
<evidence type="ECO:0000256" key="10">
    <source>
        <dbReference type="ARBA" id="ARBA00022737"/>
    </source>
</evidence>
<evidence type="ECO:0000256" key="20">
    <source>
        <dbReference type="SAM" id="Phobius"/>
    </source>
</evidence>
<dbReference type="InterPro" id="IPR004836">
    <property type="entry name" value="Na_Ca_Ex"/>
</dbReference>
<evidence type="ECO:0000256" key="19">
    <source>
        <dbReference type="ARBA" id="ARBA00033667"/>
    </source>
</evidence>
<gene>
    <name evidence="23" type="primary">LOC100371845</name>
</gene>
<keyword evidence="22" id="KW-1185">Reference proteome</keyword>
<feature type="domain" description="Calx-beta" evidence="21">
    <location>
        <begin position="331"/>
        <end position="429"/>
    </location>
</feature>
<evidence type="ECO:0000256" key="9">
    <source>
        <dbReference type="ARBA" id="ARBA00022729"/>
    </source>
</evidence>
<dbReference type="InterPro" id="IPR051171">
    <property type="entry name" value="CaCA"/>
</dbReference>
<evidence type="ECO:0000256" key="18">
    <source>
        <dbReference type="ARBA" id="ARBA00023201"/>
    </source>
</evidence>
<keyword evidence="18" id="KW-0739">Sodium transport</keyword>
<dbReference type="PANTHER" id="PTHR11878:SF76">
    <property type="entry name" value="CALX-BETA DOMAIN-CONTAINING PROTEIN"/>
    <property type="match status" value="1"/>
</dbReference>
<evidence type="ECO:0000259" key="21">
    <source>
        <dbReference type="SMART" id="SM00237"/>
    </source>
</evidence>
<feature type="transmembrane region" description="Helical" evidence="20">
    <location>
        <begin position="792"/>
        <end position="813"/>
    </location>
</feature>
<dbReference type="InterPro" id="IPR032452">
    <property type="entry name" value="Na_Ca_Ex_C-exten"/>
</dbReference>
<keyword evidence="9" id="KW-0732">Signal</keyword>
<dbReference type="PRINTS" id="PR01259">
    <property type="entry name" value="NACAEXCHNGR"/>
</dbReference>
<reference evidence="23" key="1">
    <citation type="submission" date="2025-08" db="UniProtKB">
        <authorList>
            <consortium name="RefSeq"/>
        </authorList>
    </citation>
    <scope>IDENTIFICATION</scope>
    <source>
        <tissue evidence="23">Testes</tissue>
    </source>
</reference>
<evidence type="ECO:0000313" key="23">
    <source>
        <dbReference type="RefSeq" id="XP_006824699.1"/>
    </source>
</evidence>
<dbReference type="Gene3D" id="2.60.40.2030">
    <property type="match status" value="2"/>
</dbReference>
<comment type="catalytic activity">
    <reaction evidence="19">
        <text>Ca(2+)(in) + 3 Na(+)(out) = Ca(2+)(out) + 3 Na(+)(in)</text>
        <dbReference type="Rhea" id="RHEA:69955"/>
        <dbReference type="ChEBI" id="CHEBI:29101"/>
        <dbReference type="ChEBI" id="CHEBI:29108"/>
    </reaction>
</comment>
<comment type="similarity">
    <text evidence="2">Belongs to the Ca(2+):cation antiporter (CaCA) (TC 2.A.19) family. SLC8 subfamily.</text>
</comment>
<evidence type="ECO:0000256" key="16">
    <source>
        <dbReference type="ARBA" id="ARBA00023136"/>
    </source>
</evidence>
<evidence type="ECO:0000256" key="12">
    <source>
        <dbReference type="ARBA" id="ARBA00022860"/>
    </source>
</evidence>
<dbReference type="PANTHER" id="PTHR11878">
    <property type="entry name" value="SODIUM/CALCIUM EXCHANGER"/>
    <property type="match status" value="1"/>
</dbReference>
<keyword evidence="14" id="KW-0915">Sodium</keyword>
<keyword evidence="17" id="KW-0325">Glycoprotein</keyword>
<evidence type="ECO:0000256" key="4">
    <source>
        <dbReference type="ARBA" id="ARBA00022449"/>
    </source>
</evidence>
<evidence type="ECO:0000256" key="11">
    <source>
        <dbReference type="ARBA" id="ARBA00022837"/>
    </source>
</evidence>
<dbReference type="SMART" id="SM00237">
    <property type="entry name" value="Calx_beta"/>
    <property type="match status" value="2"/>
</dbReference>